<dbReference type="AlphaFoldDB" id="A0A9K3LYU3"/>
<keyword evidence="2" id="KW-0732">Signal</keyword>
<feature type="compositionally biased region" description="Pro residues" evidence="1">
    <location>
        <begin position="279"/>
        <end position="291"/>
    </location>
</feature>
<evidence type="ECO:0000313" key="3">
    <source>
        <dbReference type="EMBL" id="KAG7370689.1"/>
    </source>
</evidence>
<evidence type="ECO:0000256" key="2">
    <source>
        <dbReference type="SAM" id="SignalP"/>
    </source>
</evidence>
<reference evidence="3" key="1">
    <citation type="journal article" date="2021" name="Sci. Rep.">
        <title>Diploid genomic architecture of Nitzschia inconspicua, an elite biomass production diatom.</title>
        <authorList>
            <person name="Oliver A."/>
            <person name="Podell S."/>
            <person name="Pinowska A."/>
            <person name="Traller J.C."/>
            <person name="Smith S.R."/>
            <person name="McClure R."/>
            <person name="Beliaev A."/>
            <person name="Bohutskyi P."/>
            <person name="Hill E.A."/>
            <person name="Rabines A."/>
            <person name="Zheng H."/>
            <person name="Allen L.Z."/>
            <person name="Kuo A."/>
            <person name="Grigoriev I.V."/>
            <person name="Allen A.E."/>
            <person name="Hazlebeck D."/>
            <person name="Allen E.E."/>
        </authorList>
    </citation>
    <scope>NUCLEOTIDE SEQUENCE</scope>
    <source>
        <strain evidence="3">Hildebrandi</strain>
    </source>
</reference>
<feature type="compositionally biased region" description="Low complexity" evidence="1">
    <location>
        <begin position="227"/>
        <end position="236"/>
    </location>
</feature>
<dbReference type="EMBL" id="JAGRRH010000004">
    <property type="protein sequence ID" value="KAG7370689.1"/>
    <property type="molecule type" value="Genomic_DNA"/>
</dbReference>
<keyword evidence="4" id="KW-1185">Reference proteome</keyword>
<comment type="caution">
    <text evidence="3">The sequence shown here is derived from an EMBL/GenBank/DDBJ whole genome shotgun (WGS) entry which is preliminary data.</text>
</comment>
<feature type="signal peptide" evidence="2">
    <location>
        <begin position="1"/>
        <end position="23"/>
    </location>
</feature>
<evidence type="ECO:0000256" key="1">
    <source>
        <dbReference type="SAM" id="MobiDB-lite"/>
    </source>
</evidence>
<sequence>MIFFVSGTLLALFLLCAVASVDALPIGAAGCPSGIAAVNGPHIARGTIVNGTLAQGGLVLTILGEDIPPPNNNINLRIGGEYTIGVRSTNGVSFRGVLLRLEDTSSNPIGTMILEPFEDGSEDLLHDATACIPEAPAVGITHNSARLKTSITGYTRFDVDANAVPRDIQATLDVTVVIGLDGDRSEYYHTGYLLNWLVSLPTDTPVDTPVGIATTQPVQPTAAPVLPTAQPVQPTAAPVPPTAQPVQPTAAPVPPTAQPVQPTTAPVPPTAQPVQPTTAPVPPTAQPVQPTPAPVSLTAQPVVPPTPTQVPVDLPDATEQCLYETCESEADCCPLAPVCRLRTVGTVTQQLCSARPRVQKTRLCGTCGGAARGSPPSKQ</sequence>
<organism evidence="3 4">
    <name type="scientific">Nitzschia inconspicua</name>
    <dbReference type="NCBI Taxonomy" id="303405"/>
    <lineage>
        <taxon>Eukaryota</taxon>
        <taxon>Sar</taxon>
        <taxon>Stramenopiles</taxon>
        <taxon>Ochrophyta</taxon>
        <taxon>Bacillariophyta</taxon>
        <taxon>Bacillariophyceae</taxon>
        <taxon>Bacillariophycidae</taxon>
        <taxon>Bacillariales</taxon>
        <taxon>Bacillariaceae</taxon>
        <taxon>Nitzschia</taxon>
    </lineage>
</organism>
<accession>A0A9K3LYU3</accession>
<protein>
    <submittedName>
        <fullName evidence="3">Uncharacterized protein</fullName>
    </submittedName>
</protein>
<name>A0A9K3LYU3_9STRA</name>
<feature type="chain" id="PRO_5039951068" evidence="2">
    <location>
        <begin position="24"/>
        <end position="379"/>
    </location>
</feature>
<reference evidence="3" key="2">
    <citation type="submission" date="2021-04" db="EMBL/GenBank/DDBJ databases">
        <authorList>
            <person name="Podell S."/>
        </authorList>
    </citation>
    <scope>NUCLEOTIDE SEQUENCE</scope>
    <source>
        <strain evidence="3">Hildebrandi</strain>
    </source>
</reference>
<evidence type="ECO:0000313" key="4">
    <source>
        <dbReference type="Proteomes" id="UP000693970"/>
    </source>
</evidence>
<feature type="region of interest" description="Disordered" evidence="1">
    <location>
        <begin position="225"/>
        <end position="291"/>
    </location>
</feature>
<proteinExistence type="predicted"/>
<dbReference type="Proteomes" id="UP000693970">
    <property type="component" value="Unassembled WGS sequence"/>
</dbReference>
<gene>
    <name evidence="3" type="ORF">IV203_019259</name>
</gene>